<dbReference type="Proteomes" id="UP001163835">
    <property type="component" value="Unassembled WGS sequence"/>
</dbReference>
<keyword evidence="2" id="KW-1185">Reference proteome</keyword>
<name>A0ACC1TKI3_9AGAR</name>
<dbReference type="EMBL" id="MU795639">
    <property type="protein sequence ID" value="KAJ3805255.1"/>
    <property type="molecule type" value="Genomic_DNA"/>
</dbReference>
<gene>
    <name evidence="1" type="ORF">F5876DRAFT_52140</name>
</gene>
<protein>
    <submittedName>
        <fullName evidence="1">Uncharacterized protein</fullName>
    </submittedName>
</protein>
<accession>A0ACC1TKI3</accession>
<organism evidence="1 2">
    <name type="scientific">Lentinula aff. lateritia</name>
    <dbReference type="NCBI Taxonomy" id="2804960"/>
    <lineage>
        <taxon>Eukaryota</taxon>
        <taxon>Fungi</taxon>
        <taxon>Dikarya</taxon>
        <taxon>Basidiomycota</taxon>
        <taxon>Agaricomycotina</taxon>
        <taxon>Agaricomycetes</taxon>
        <taxon>Agaricomycetidae</taxon>
        <taxon>Agaricales</taxon>
        <taxon>Marasmiineae</taxon>
        <taxon>Omphalotaceae</taxon>
        <taxon>Lentinula</taxon>
    </lineage>
</organism>
<evidence type="ECO:0000313" key="2">
    <source>
        <dbReference type="Proteomes" id="UP001163835"/>
    </source>
</evidence>
<reference evidence="1" key="1">
    <citation type="submission" date="2022-09" db="EMBL/GenBank/DDBJ databases">
        <title>A Global Phylogenomic Analysis of the Shiitake Genus Lentinula.</title>
        <authorList>
            <consortium name="DOE Joint Genome Institute"/>
            <person name="Sierra-Patev S."/>
            <person name="Min B."/>
            <person name="Naranjo-Ortiz M."/>
            <person name="Looney B."/>
            <person name="Konkel Z."/>
            <person name="Slot J.C."/>
            <person name="Sakamoto Y."/>
            <person name="Steenwyk J.L."/>
            <person name="Rokas A."/>
            <person name="Carro J."/>
            <person name="Camarero S."/>
            <person name="Ferreira P."/>
            <person name="Molpeceres G."/>
            <person name="Ruiz-Duenas F.J."/>
            <person name="Serrano A."/>
            <person name="Henrissat B."/>
            <person name="Drula E."/>
            <person name="Hughes K.W."/>
            <person name="Mata J.L."/>
            <person name="Ishikawa N.K."/>
            <person name="Vargas-Isla R."/>
            <person name="Ushijima S."/>
            <person name="Smith C.A."/>
            <person name="Ahrendt S."/>
            <person name="Andreopoulos W."/>
            <person name="He G."/>
            <person name="Labutti K."/>
            <person name="Lipzen A."/>
            <person name="Ng V."/>
            <person name="Riley R."/>
            <person name="Sandor L."/>
            <person name="Barry K."/>
            <person name="Martinez A.T."/>
            <person name="Xiao Y."/>
            <person name="Gibbons J.G."/>
            <person name="Terashima K."/>
            <person name="Grigoriev I.V."/>
            <person name="Hibbett D.S."/>
        </authorList>
    </citation>
    <scope>NUCLEOTIDE SEQUENCE</scope>
    <source>
        <strain evidence="1">TMI1499</strain>
    </source>
</reference>
<evidence type="ECO:0000313" key="1">
    <source>
        <dbReference type="EMBL" id="KAJ3805255.1"/>
    </source>
</evidence>
<proteinExistence type="predicted"/>
<comment type="caution">
    <text evidence="1">The sequence shown here is derived from an EMBL/GenBank/DDBJ whole genome shotgun (WGS) entry which is preliminary data.</text>
</comment>
<sequence>MADMMTDYHKNLQYDTHPPNEDARSQSTKEILNNISVQISEKHKHKMGKKLSLEDIDNALKLFANYKAPSLDGICYKIWKLLYARYKNARAHQKPAFNIVQTLTRVYNDIETHGMAQNTRFSESWMCPLY</sequence>